<evidence type="ECO:0000313" key="4">
    <source>
        <dbReference type="EMBL" id="CAF1638757.1"/>
    </source>
</evidence>
<accession>A0A815RTT9</accession>
<dbReference type="EMBL" id="CAJNOI010002558">
    <property type="protein sequence ID" value="CAF1481742.1"/>
    <property type="molecule type" value="Genomic_DNA"/>
</dbReference>
<comment type="caution">
    <text evidence="3">The sequence shown here is derived from an EMBL/GenBank/DDBJ whole genome shotgun (WGS) entry which is preliminary data.</text>
</comment>
<organism evidence="3 6">
    <name type="scientific">Adineta steineri</name>
    <dbReference type="NCBI Taxonomy" id="433720"/>
    <lineage>
        <taxon>Eukaryota</taxon>
        <taxon>Metazoa</taxon>
        <taxon>Spiralia</taxon>
        <taxon>Gnathifera</taxon>
        <taxon>Rotifera</taxon>
        <taxon>Eurotatoria</taxon>
        <taxon>Bdelloidea</taxon>
        <taxon>Adinetida</taxon>
        <taxon>Adinetidae</taxon>
        <taxon>Adineta</taxon>
    </lineage>
</organism>
<reference evidence="3" key="1">
    <citation type="submission" date="2021-02" db="EMBL/GenBank/DDBJ databases">
        <authorList>
            <person name="Nowell W R."/>
        </authorList>
    </citation>
    <scope>NUCLEOTIDE SEQUENCE</scope>
</reference>
<name>A0A815RTT9_9BILA</name>
<evidence type="ECO:0000313" key="2">
    <source>
        <dbReference type="EMBL" id="CAF0988095.1"/>
    </source>
</evidence>
<dbReference type="EMBL" id="CAJNOM010002878">
    <property type="protein sequence ID" value="CAF1638757.1"/>
    <property type="molecule type" value="Genomic_DNA"/>
</dbReference>
<protein>
    <submittedName>
        <fullName evidence="3">Uncharacterized protein</fullName>
    </submittedName>
</protein>
<dbReference type="EMBL" id="CAJNOM010000075">
    <property type="protein sequence ID" value="CAF0988095.1"/>
    <property type="molecule type" value="Genomic_DNA"/>
</dbReference>
<evidence type="ECO:0000313" key="5">
    <source>
        <dbReference type="Proteomes" id="UP000663832"/>
    </source>
</evidence>
<dbReference type="Proteomes" id="UP000663877">
    <property type="component" value="Unassembled WGS sequence"/>
</dbReference>
<evidence type="ECO:0000313" key="1">
    <source>
        <dbReference type="EMBL" id="CAF0985897.1"/>
    </source>
</evidence>
<gene>
    <name evidence="1" type="ORF">BJG266_LOCUS15122</name>
    <name evidence="3" type="ORF">BJG266_LOCUS42105</name>
    <name evidence="2" type="ORF">QVE165_LOCUS14237</name>
    <name evidence="4" type="ORF">QVE165_LOCUS58971</name>
</gene>
<evidence type="ECO:0000313" key="6">
    <source>
        <dbReference type="Proteomes" id="UP000663877"/>
    </source>
</evidence>
<dbReference type="OrthoDB" id="10113803at2759"/>
<keyword evidence="5" id="KW-1185">Reference proteome</keyword>
<dbReference type="AlphaFoldDB" id="A0A815RTT9"/>
<proteinExistence type="predicted"/>
<dbReference type="Proteomes" id="UP000663832">
    <property type="component" value="Unassembled WGS sequence"/>
</dbReference>
<evidence type="ECO:0000313" key="3">
    <source>
        <dbReference type="EMBL" id="CAF1481742.1"/>
    </source>
</evidence>
<dbReference type="EMBL" id="CAJNOI010000066">
    <property type="protein sequence ID" value="CAF0985897.1"/>
    <property type="molecule type" value="Genomic_DNA"/>
</dbReference>
<sequence>MGDLVNAKSTTTSANHFTIFTGDTVPNKHLGPTRDHTSNSTTGDFLHWNPQYPLTVKDIDHAFILKTIVFDYDMLNSCEVTLNIYVTNSVSVPISVAFNDTEFDQCSILPPTTISTITTTITQSSLTISTSAFASTTRSNAHQVLSSTATELMLMICRRDFYRSLIT</sequence>